<organism evidence="2">
    <name type="scientific">Anguilla anguilla</name>
    <name type="common">European freshwater eel</name>
    <name type="synonym">Muraena anguilla</name>
    <dbReference type="NCBI Taxonomy" id="7936"/>
    <lineage>
        <taxon>Eukaryota</taxon>
        <taxon>Metazoa</taxon>
        <taxon>Chordata</taxon>
        <taxon>Craniata</taxon>
        <taxon>Vertebrata</taxon>
        <taxon>Euteleostomi</taxon>
        <taxon>Actinopterygii</taxon>
        <taxon>Neopterygii</taxon>
        <taxon>Teleostei</taxon>
        <taxon>Anguilliformes</taxon>
        <taxon>Anguillidae</taxon>
        <taxon>Anguilla</taxon>
    </lineage>
</organism>
<reference evidence="2" key="1">
    <citation type="submission" date="2014-11" db="EMBL/GenBank/DDBJ databases">
        <authorList>
            <person name="Amaro Gonzalez C."/>
        </authorList>
    </citation>
    <scope>NUCLEOTIDE SEQUENCE</scope>
</reference>
<keyword evidence="1" id="KW-0472">Membrane</keyword>
<proteinExistence type="predicted"/>
<keyword evidence="1" id="KW-0812">Transmembrane</keyword>
<dbReference type="EMBL" id="GBXM01081500">
    <property type="protein sequence ID" value="JAH27077.1"/>
    <property type="molecule type" value="Transcribed_RNA"/>
</dbReference>
<evidence type="ECO:0000256" key="1">
    <source>
        <dbReference type="SAM" id="Phobius"/>
    </source>
</evidence>
<name>A0A0E9RE37_ANGAN</name>
<reference evidence="2" key="2">
    <citation type="journal article" date="2015" name="Fish Shellfish Immunol.">
        <title>Early steps in the European eel (Anguilla anguilla)-Vibrio vulnificus interaction in the gills: Role of the RtxA13 toxin.</title>
        <authorList>
            <person name="Callol A."/>
            <person name="Pajuelo D."/>
            <person name="Ebbesson L."/>
            <person name="Teles M."/>
            <person name="MacKenzie S."/>
            <person name="Amaro C."/>
        </authorList>
    </citation>
    <scope>NUCLEOTIDE SEQUENCE</scope>
</reference>
<evidence type="ECO:0000313" key="2">
    <source>
        <dbReference type="EMBL" id="JAH27077.1"/>
    </source>
</evidence>
<dbReference type="AlphaFoldDB" id="A0A0E9RE37"/>
<protein>
    <submittedName>
        <fullName evidence="2">Uncharacterized protein</fullName>
    </submittedName>
</protein>
<feature type="transmembrane region" description="Helical" evidence="1">
    <location>
        <begin position="49"/>
        <end position="67"/>
    </location>
</feature>
<accession>A0A0E9RE37</accession>
<keyword evidence="1" id="KW-1133">Transmembrane helix</keyword>
<sequence>MSLEKTASGWQHMLLQNLYISFCINGAVTDVQVTHSIGTDTPPYHDRRWLLDLTLMTAWMVFFLFGLENTTAVLSKNYLKC</sequence>